<comment type="caution">
    <text evidence="4">The sequence shown here is derived from an EMBL/GenBank/DDBJ whole genome shotgun (WGS) entry which is preliminary data.</text>
</comment>
<dbReference type="Proteomes" id="UP000494165">
    <property type="component" value="Unassembled WGS sequence"/>
</dbReference>
<evidence type="ECO:0000256" key="1">
    <source>
        <dbReference type="SAM" id="MobiDB-lite"/>
    </source>
</evidence>
<evidence type="ECO:0000259" key="3">
    <source>
        <dbReference type="Pfam" id="PF08241"/>
    </source>
</evidence>
<organism evidence="4 5">
    <name type="scientific">Cloeon dipterum</name>
    <dbReference type="NCBI Taxonomy" id="197152"/>
    <lineage>
        <taxon>Eukaryota</taxon>
        <taxon>Metazoa</taxon>
        <taxon>Ecdysozoa</taxon>
        <taxon>Arthropoda</taxon>
        <taxon>Hexapoda</taxon>
        <taxon>Insecta</taxon>
        <taxon>Pterygota</taxon>
        <taxon>Palaeoptera</taxon>
        <taxon>Ephemeroptera</taxon>
        <taxon>Pisciforma</taxon>
        <taxon>Baetidae</taxon>
        <taxon>Cloeon</taxon>
    </lineage>
</organism>
<sequence length="559" mass="63001">MGFLTNFGGAALLLYVLSRIFKKQIFQFKERNFALFINRFMGLYNATAKVHKERLFSELSSIKSHDPKLQKEGKLRILEIGCGSGANLEHLPKGSHLVMLDPNESFKPLLEKNLSAHPSLKMERFVLGKVEEMLDVADDSVDAVVCTLVLCSVDNVARALAEVRRVLVPGGKFIFLEHVAAERGSVLRALQCFLSVSRLWPSIFCGCVLNKDLDKHVANAGFSSWTTKRVDIFNRKIESAAGKTKCRAGEAKSEGARRRRPRGAARDPQRQCSMDEWSGCFFNSLLALVVLVPLAYTVLFSDKFRKFREQWYAEFVSDLRVVWNAALDETKRTFLAPMEHAVSKDDQLRLKKSIRVLEIGCGTGTNLKYYPDGASLVMVDSAADFEDRLLENVKKYPRLFLERIVYSCPEDMCEITDQSVDAVVSTNVLCSVGDERKVLAEVVRVLAQGGKFYMIEPKAENFWSFTFALQWIFTTSGIWPYLFDGCRLTRDIENAVGEAGFSAVESSDFNLQQSDHFVFRTDGFKLRRSIYGIYNSSTSQPRDGTFALAKLIDGHSTDF</sequence>
<dbReference type="AlphaFoldDB" id="A0A8S1C9T2"/>
<protein>
    <recommendedName>
        <fullName evidence="3">Methyltransferase type 11 domain-containing protein</fullName>
    </recommendedName>
</protein>
<name>A0A8S1C9T2_9INSE</name>
<feature type="domain" description="Methyltransferase type 11" evidence="3">
    <location>
        <begin position="357"/>
        <end position="453"/>
    </location>
</feature>
<dbReference type="InterPro" id="IPR029063">
    <property type="entry name" value="SAM-dependent_MTases_sf"/>
</dbReference>
<dbReference type="EMBL" id="CADEPI010000021">
    <property type="protein sequence ID" value="CAB3365551.1"/>
    <property type="molecule type" value="Genomic_DNA"/>
</dbReference>
<dbReference type="GO" id="GO:0008757">
    <property type="term" value="F:S-adenosylmethionine-dependent methyltransferase activity"/>
    <property type="evidence" value="ECO:0007669"/>
    <property type="project" value="InterPro"/>
</dbReference>
<feature type="domain" description="Methyltransferase type 11" evidence="3">
    <location>
        <begin position="78"/>
        <end position="175"/>
    </location>
</feature>
<evidence type="ECO:0000313" key="5">
    <source>
        <dbReference type="Proteomes" id="UP000494165"/>
    </source>
</evidence>
<feature type="compositionally biased region" description="Basic and acidic residues" evidence="1">
    <location>
        <begin position="247"/>
        <end position="256"/>
    </location>
</feature>
<dbReference type="InterPro" id="IPR052356">
    <property type="entry name" value="Thiol_S-MT"/>
</dbReference>
<dbReference type="Gene3D" id="3.40.50.150">
    <property type="entry name" value="Vaccinia Virus protein VP39"/>
    <property type="match status" value="2"/>
</dbReference>
<dbReference type="PANTHER" id="PTHR45036:SF1">
    <property type="entry name" value="METHYLTRANSFERASE LIKE 7A"/>
    <property type="match status" value="1"/>
</dbReference>
<keyword evidence="2" id="KW-0472">Membrane</keyword>
<dbReference type="PANTHER" id="PTHR45036">
    <property type="entry name" value="METHYLTRANSFERASE LIKE 7B"/>
    <property type="match status" value="1"/>
</dbReference>
<keyword evidence="2" id="KW-1133">Transmembrane helix</keyword>
<evidence type="ECO:0000256" key="2">
    <source>
        <dbReference type="SAM" id="Phobius"/>
    </source>
</evidence>
<dbReference type="CDD" id="cd02440">
    <property type="entry name" value="AdoMet_MTases"/>
    <property type="match status" value="2"/>
</dbReference>
<feature type="region of interest" description="Disordered" evidence="1">
    <location>
        <begin position="244"/>
        <end position="270"/>
    </location>
</feature>
<dbReference type="SUPFAM" id="SSF53335">
    <property type="entry name" value="S-adenosyl-L-methionine-dependent methyltransferases"/>
    <property type="match status" value="2"/>
</dbReference>
<dbReference type="InterPro" id="IPR013216">
    <property type="entry name" value="Methyltransf_11"/>
</dbReference>
<keyword evidence="2" id="KW-0812">Transmembrane</keyword>
<accession>A0A8S1C9T2</accession>
<keyword evidence="5" id="KW-1185">Reference proteome</keyword>
<reference evidence="4 5" key="1">
    <citation type="submission" date="2020-04" db="EMBL/GenBank/DDBJ databases">
        <authorList>
            <person name="Alioto T."/>
            <person name="Alioto T."/>
            <person name="Gomez Garrido J."/>
        </authorList>
    </citation>
    <scope>NUCLEOTIDE SEQUENCE [LARGE SCALE GENOMIC DNA]</scope>
</reference>
<proteinExistence type="predicted"/>
<dbReference type="Pfam" id="PF08241">
    <property type="entry name" value="Methyltransf_11"/>
    <property type="match status" value="2"/>
</dbReference>
<gene>
    <name evidence="4" type="ORF">CLODIP_2_CD05496</name>
</gene>
<feature type="transmembrane region" description="Helical" evidence="2">
    <location>
        <begin position="281"/>
        <end position="300"/>
    </location>
</feature>
<dbReference type="OrthoDB" id="416496at2759"/>
<evidence type="ECO:0000313" key="4">
    <source>
        <dbReference type="EMBL" id="CAB3365551.1"/>
    </source>
</evidence>